<comment type="caution">
    <text evidence="11">The sequence shown here is derived from an EMBL/GenBank/DDBJ whole genome shotgun (WGS) entry which is preliminary data.</text>
</comment>
<dbReference type="PANTHER" id="PTHR14527">
    <property type="entry name" value="PROTEIN MIS12 HOMOLOG"/>
    <property type="match status" value="1"/>
</dbReference>
<dbReference type="GO" id="GO:0000070">
    <property type="term" value="P:mitotic sister chromatid segregation"/>
    <property type="evidence" value="ECO:0007669"/>
    <property type="project" value="TreeGrafter"/>
</dbReference>
<protein>
    <submittedName>
        <fullName evidence="11">Uncharacterized protein</fullName>
    </submittedName>
</protein>
<organism evidence="11 12">
    <name type="scientific">Pisum sativum</name>
    <name type="common">Garden pea</name>
    <name type="synonym">Lathyrus oleraceus</name>
    <dbReference type="NCBI Taxonomy" id="3888"/>
    <lineage>
        <taxon>Eukaryota</taxon>
        <taxon>Viridiplantae</taxon>
        <taxon>Streptophyta</taxon>
        <taxon>Embryophyta</taxon>
        <taxon>Tracheophyta</taxon>
        <taxon>Spermatophyta</taxon>
        <taxon>Magnoliopsida</taxon>
        <taxon>eudicotyledons</taxon>
        <taxon>Gunneridae</taxon>
        <taxon>Pentapetalae</taxon>
        <taxon>rosids</taxon>
        <taxon>fabids</taxon>
        <taxon>Fabales</taxon>
        <taxon>Fabaceae</taxon>
        <taxon>Papilionoideae</taxon>
        <taxon>50 kb inversion clade</taxon>
        <taxon>NPAAA clade</taxon>
        <taxon>Hologalegina</taxon>
        <taxon>IRL clade</taxon>
        <taxon>Fabeae</taxon>
        <taxon>Lathyrus</taxon>
    </lineage>
</organism>
<dbReference type="GO" id="GO:0000444">
    <property type="term" value="C:MIS12/MIND type complex"/>
    <property type="evidence" value="ECO:0007669"/>
    <property type="project" value="TreeGrafter"/>
</dbReference>
<dbReference type="GO" id="GO:0051301">
    <property type="term" value="P:cell division"/>
    <property type="evidence" value="ECO:0007669"/>
    <property type="project" value="UniProtKB-KW"/>
</dbReference>
<feature type="coiled-coil region" evidence="10">
    <location>
        <begin position="166"/>
        <end position="193"/>
    </location>
</feature>
<gene>
    <name evidence="11" type="ORF">KIW84_041511</name>
</gene>
<dbReference type="PANTHER" id="PTHR14527:SF2">
    <property type="entry name" value="PROTEIN MIS12 HOMOLOG"/>
    <property type="match status" value="1"/>
</dbReference>
<evidence type="ECO:0000256" key="1">
    <source>
        <dbReference type="ARBA" id="ARBA00004629"/>
    </source>
</evidence>
<evidence type="ECO:0000256" key="4">
    <source>
        <dbReference type="ARBA" id="ARBA00022618"/>
    </source>
</evidence>
<keyword evidence="3" id="KW-0158">Chromosome</keyword>
<keyword evidence="8" id="KW-0131">Cell cycle</keyword>
<name>A0A9D4X8E5_PEA</name>
<sequence>MLSVANSSTYSKVKVERERSTQSCFEFGDSRNLAEMEGSKIESESESYAIFESLNLNPQLFFNQIFNTVDDFFLEFFDFIFQEASTKLNIVEDAQRSQHLNQGFDRILQNVQSDLDRKLAVWEEYCRFHCFSLPEGFHMPNTLTVCSYLTYSQIALLPRINNSSSDQELDAQLESLRNKLAEVGKESEMLNQEIQAFPKQSSLNTLHINEAVQLLEQNTELFQEMLTTASELRSKIGKVNMIEETQEMNAKSVDSNKMDTPAEGLSNMKLEDLQRFVTQLE</sequence>
<dbReference type="GO" id="GO:0051382">
    <property type="term" value="P:kinetochore assembly"/>
    <property type="evidence" value="ECO:0007669"/>
    <property type="project" value="TreeGrafter"/>
</dbReference>
<proteinExistence type="inferred from homology"/>
<dbReference type="EMBL" id="JAMSHJ010000004">
    <property type="protein sequence ID" value="KAI5416474.1"/>
    <property type="molecule type" value="Genomic_DNA"/>
</dbReference>
<keyword evidence="12" id="KW-1185">Reference proteome</keyword>
<dbReference type="Proteomes" id="UP001058974">
    <property type="component" value="Chromosome 4"/>
</dbReference>
<keyword evidence="5" id="KW-0498">Mitosis</keyword>
<dbReference type="Gramene" id="Psat04G0151100-T1">
    <property type="protein sequence ID" value="KAI5416474.1"/>
    <property type="gene ID" value="KIW84_041511"/>
</dbReference>
<evidence type="ECO:0000256" key="8">
    <source>
        <dbReference type="ARBA" id="ARBA00023306"/>
    </source>
</evidence>
<comment type="similarity">
    <text evidence="2">Belongs to the mis12 family.</text>
</comment>
<evidence type="ECO:0000256" key="5">
    <source>
        <dbReference type="ARBA" id="ARBA00022776"/>
    </source>
</evidence>
<keyword evidence="9" id="KW-0137">Centromere</keyword>
<dbReference type="Pfam" id="PF05859">
    <property type="entry name" value="Mis12"/>
    <property type="match status" value="1"/>
</dbReference>
<dbReference type="AlphaFoldDB" id="A0A9D4X8E5"/>
<dbReference type="GO" id="GO:0005634">
    <property type="term" value="C:nucleus"/>
    <property type="evidence" value="ECO:0007669"/>
    <property type="project" value="EnsemblPlants"/>
</dbReference>
<keyword evidence="6" id="KW-0995">Kinetochore</keyword>
<evidence type="ECO:0000256" key="9">
    <source>
        <dbReference type="ARBA" id="ARBA00023328"/>
    </source>
</evidence>
<evidence type="ECO:0000313" key="12">
    <source>
        <dbReference type="Proteomes" id="UP001058974"/>
    </source>
</evidence>
<evidence type="ECO:0000256" key="10">
    <source>
        <dbReference type="SAM" id="Coils"/>
    </source>
</evidence>
<dbReference type="InterPro" id="IPR008685">
    <property type="entry name" value="Centromere_Mis12"/>
</dbReference>
<evidence type="ECO:0000256" key="7">
    <source>
        <dbReference type="ARBA" id="ARBA00023054"/>
    </source>
</evidence>
<accession>A0A9D4X8E5</accession>
<evidence type="ECO:0000313" key="11">
    <source>
        <dbReference type="EMBL" id="KAI5416474.1"/>
    </source>
</evidence>
<reference evidence="11 12" key="1">
    <citation type="journal article" date="2022" name="Nat. Genet.">
        <title>Improved pea reference genome and pan-genome highlight genomic features and evolutionary characteristics.</title>
        <authorList>
            <person name="Yang T."/>
            <person name="Liu R."/>
            <person name="Luo Y."/>
            <person name="Hu S."/>
            <person name="Wang D."/>
            <person name="Wang C."/>
            <person name="Pandey M.K."/>
            <person name="Ge S."/>
            <person name="Xu Q."/>
            <person name="Li N."/>
            <person name="Li G."/>
            <person name="Huang Y."/>
            <person name="Saxena R.K."/>
            <person name="Ji Y."/>
            <person name="Li M."/>
            <person name="Yan X."/>
            <person name="He Y."/>
            <person name="Liu Y."/>
            <person name="Wang X."/>
            <person name="Xiang C."/>
            <person name="Varshney R.K."/>
            <person name="Ding H."/>
            <person name="Gao S."/>
            <person name="Zong X."/>
        </authorList>
    </citation>
    <scope>NUCLEOTIDE SEQUENCE [LARGE SCALE GENOMIC DNA]</scope>
    <source>
        <strain evidence="11 12">cv. Zhongwan 6</strain>
    </source>
</reference>
<comment type="subcellular location">
    <subcellularLocation>
        <location evidence="1">Chromosome</location>
        <location evidence="1">Centromere</location>
        <location evidence="1">Kinetochore</location>
    </subcellularLocation>
</comment>
<evidence type="ECO:0000256" key="2">
    <source>
        <dbReference type="ARBA" id="ARBA00008643"/>
    </source>
</evidence>
<evidence type="ECO:0000256" key="3">
    <source>
        <dbReference type="ARBA" id="ARBA00022454"/>
    </source>
</evidence>
<evidence type="ECO:0000256" key="6">
    <source>
        <dbReference type="ARBA" id="ARBA00022838"/>
    </source>
</evidence>
<keyword evidence="4" id="KW-0132">Cell division</keyword>
<keyword evidence="7 10" id="KW-0175">Coiled coil</keyword>